<reference evidence="2 3" key="1">
    <citation type="submission" date="2022-07" db="EMBL/GenBank/DDBJ databases">
        <title>Mucilaginibacter sp. JC4.</title>
        <authorList>
            <person name="Le V."/>
            <person name="Ko S.-R."/>
            <person name="Ahn C.-Y."/>
            <person name="Oh H.-M."/>
        </authorList>
    </citation>
    <scope>NUCLEOTIDE SEQUENCE [LARGE SCALE GENOMIC DNA]</scope>
    <source>
        <strain evidence="2 3">JC4</strain>
    </source>
</reference>
<proteinExistence type="predicted"/>
<dbReference type="Gene3D" id="3.10.450.50">
    <property type="match status" value="1"/>
</dbReference>
<dbReference type="RefSeq" id="WP_256540641.1">
    <property type="nucleotide sequence ID" value="NZ_JANHOH010000007.1"/>
</dbReference>
<evidence type="ECO:0000259" key="1">
    <source>
        <dbReference type="Pfam" id="PF12680"/>
    </source>
</evidence>
<keyword evidence="3" id="KW-1185">Reference proteome</keyword>
<dbReference type="InterPro" id="IPR032710">
    <property type="entry name" value="NTF2-like_dom_sf"/>
</dbReference>
<dbReference type="InterPro" id="IPR037401">
    <property type="entry name" value="SnoaL-like"/>
</dbReference>
<gene>
    <name evidence="2" type="ORF">NPE20_20955</name>
</gene>
<dbReference type="SUPFAM" id="SSF54427">
    <property type="entry name" value="NTF2-like"/>
    <property type="match status" value="1"/>
</dbReference>
<evidence type="ECO:0000313" key="2">
    <source>
        <dbReference type="EMBL" id="MCQ6960462.1"/>
    </source>
</evidence>
<sequence length="125" mass="14025">MEDKETIVKNYVNAYNNFDVNGMMADMDQSIVFENVADGKVNMALNGLDEFKAQAGQWKNLFSSRQQTIKGFTHTNEQTEIEIAYHAILAIDLPNGMKKGDELNLRGRSIFKFSGDKIVGITDIS</sequence>
<comment type="caution">
    <text evidence="2">The sequence shown here is derived from an EMBL/GenBank/DDBJ whole genome shotgun (WGS) entry which is preliminary data.</text>
</comment>
<accession>A0ABT1T786</accession>
<name>A0ABT1T786_9SPHI</name>
<evidence type="ECO:0000313" key="3">
    <source>
        <dbReference type="Proteomes" id="UP001204376"/>
    </source>
</evidence>
<feature type="domain" description="SnoaL-like" evidence="1">
    <location>
        <begin position="8"/>
        <end position="119"/>
    </location>
</feature>
<dbReference type="EMBL" id="JANHOH010000007">
    <property type="protein sequence ID" value="MCQ6960462.1"/>
    <property type="molecule type" value="Genomic_DNA"/>
</dbReference>
<dbReference type="Proteomes" id="UP001204376">
    <property type="component" value="Unassembled WGS sequence"/>
</dbReference>
<protein>
    <submittedName>
        <fullName evidence="2">Nuclear transport factor 2 family protein</fullName>
    </submittedName>
</protein>
<dbReference type="Pfam" id="PF12680">
    <property type="entry name" value="SnoaL_2"/>
    <property type="match status" value="1"/>
</dbReference>
<organism evidence="2 3">
    <name type="scientific">Mucilaginibacter aquariorum</name>
    <dbReference type="NCBI Taxonomy" id="2967225"/>
    <lineage>
        <taxon>Bacteria</taxon>
        <taxon>Pseudomonadati</taxon>
        <taxon>Bacteroidota</taxon>
        <taxon>Sphingobacteriia</taxon>
        <taxon>Sphingobacteriales</taxon>
        <taxon>Sphingobacteriaceae</taxon>
        <taxon>Mucilaginibacter</taxon>
    </lineage>
</organism>